<evidence type="ECO:0000256" key="8">
    <source>
        <dbReference type="SAM" id="MobiDB-lite"/>
    </source>
</evidence>
<dbReference type="EC" id="2.4.1.11" evidence="7"/>
<dbReference type="GO" id="GO:0004373">
    <property type="term" value="F:alpha-1,4-glucan glucosyltransferase (UDP-glucose donor) activity"/>
    <property type="evidence" value="ECO:0007669"/>
    <property type="project" value="UniProtKB-EC"/>
</dbReference>
<evidence type="ECO:0000256" key="5">
    <source>
        <dbReference type="ARBA" id="ARBA00023056"/>
    </source>
</evidence>
<comment type="similarity">
    <text evidence="2 7">Belongs to the glycosyltransferase 3 family.</text>
</comment>
<proteinExistence type="inferred from homology"/>
<accession>A0ABR3F9G1</accession>
<name>A0ABR3F9G1_9AGAR</name>
<dbReference type="Pfam" id="PF05693">
    <property type="entry name" value="Glycogen_syn"/>
    <property type="match status" value="1"/>
</dbReference>
<keyword evidence="3 7" id="KW-0328">Glycosyltransferase</keyword>
<keyword evidence="10" id="KW-1185">Reference proteome</keyword>
<dbReference type="EMBL" id="JBAHYK010000700">
    <property type="protein sequence ID" value="KAL0571897.1"/>
    <property type="molecule type" value="Genomic_DNA"/>
</dbReference>
<dbReference type="PANTHER" id="PTHR10176">
    <property type="entry name" value="GLYCOGEN SYNTHASE"/>
    <property type="match status" value="1"/>
</dbReference>
<evidence type="ECO:0000256" key="2">
    <source>
        <dbReference type="ARBA" id="ARBA00010686"/>
    </source>
</evidence>
<dbReference type="InterPro" id="IPR008631">
    <property type="entry name" value="Glycogen_synth"/>
</dbReference>
<organism evidence="9 10">
    <name type="scientific">Marasmius crinis-equi</name>
    <dbReference type="NCBI Taxonomy" id="585013"/>
    <lineage>
        <taxon>Eukaryota</taxon>
        <taxon>Fungi</taxon>
        <taxon>Dikarya</taxon>
        <taxon>Basidiomycota</taxon>
        <taxon>Agaricomycotina</taxon>
        <taxon>Agaricomycetes</taxon>
        <taxon>Agaricomycetidae</taxon>
        <taxon>Agaricales</taxon>
        <taxon>Marasmiineae</taxon>
        <taxon>Marasmiaceae</taxon>
        <taxon>Marasmius</taxon>
    </lineage>
</organism>
<dbReference type="Gene3D" id="6.10.260.10">
    <property type="match status" value="1"/>
</dbReference>
<evidence type="ECO:0000313" key="10">
    <source>
        <dbReference type="Proteomes" id="UP001465976"/>
    </source>
</evidence>
<evidence type="ECO:0000256" key="6">
    <source>
        <dbReference type="ARBA" id="ARBA00047345"/>
    </source>
</evidence>
<protein>
    <recommendedName>
        <fullName evidence="7">Glycogen [starch] synthase</fullName>
        <ecNumber evidence="7">2.4.1.11</ecNumber>
    </recommendedName>
</protein>
<dbReference type="PANTHER" id="PTHR10176:SF3">
    <property type="entry name" value="GLYCOGEN [STARCH] SYNTHASE"/>
    <property type="match status" value="1"/>
</dbReference>
<sequence length="757" mass="84972">MSSTATSTTQKRDVRNALLFECAWEVANKVGGIYTVIKTKVPVTVSEYGDRYCLIGPLSYKTAPMEVEQMEPTDPHLAATLDNMRSQGVKALYGRWLIEGNPKVLLFDTGSGYSRLDEWKTDLWNLAGIPSPPNDNETNETIVFGYLVAWFLGELTTAVVAHFHEWQAGLAIPLCRKRHIDVTTVFTTHATLLGRYLCAGSVDFYNNLQYFDVDHEAGKRGIYHRYCIERSAAHCADVFTTVSHITAYESEHLLKRKPDGVLPNGLNVVKFQAMHEFQNLHSTSKAKINEFVRGHFYGHYDFDLENTLYMFTAGRYEYRNKGVDMYIEALARLNYKLQKAGSTVTVIAFIIMPATTNSYTIESLKGQAVTKQLRDTVTEIQNRIGARLFDHAARFHGEQKVSPTPEELLSAEDQVLLKRRIFALKRNSLPPVVTHNMADDANDPILNQIRRVKLFNNTHDRVKVVFHPDFLNSNNPILGMDYEEFVRGCHLGVFPSYYEPWGYTPAECTVMGIPSITTNLSGFGCFMQDLIERPQDEGCYIVDRRMQSVEDSVNQLTDHMFSFCSKTRRQRINQRNRVERLSPLLDWKNLGIEYSKSRQLALRRAYPDQFYGPEGAEGYEVHGFEEGIEAPNGDYFGGGVGRMPPLSVPASPRLRGAATPGDIGTLTEEMQALETSDYRGYGWPSSAEDEEDSYPFPLVMKVRSRAGSVMSGASTPGGGAHRSLSERDLQQADAALSQVTETQVVDSPVNGVAKEAA</sequence>
<keyword evidence="5 7" id="KW-0320">Glycogen biosynthesis</keyword>
<reference evidence="9 10" key="1">
    <citation type="submission" date="2024-02" db="EMBL/GenBank/DDBJ databases">
        <title>A draft genome for the cacao thread blight pathogen Marasmius crinis-equi.</title>
        <authorList>
            <person name="Cohen S.P."/>
            <person name="Baruah I.K."/>
            <person name="Amoako-Attah I."/>
            <person name="Bukari Y."/>
            <person name="Meinhardt L.W."/>
            <person name="Bailey B.A."/>
        </authorList>
    </citation>
    <scope>NUCLEOTIDE SEQUENCE [LARGE SCALE GENOMIC DNA]</scope>
    <source>
        <strain evidence="9 10">GH-76</strain>
    </source>
</reference>
<comment type="catalytic activity">
    <reaction evidence="6">
        <text>[(1-&gt;4)-alpha-D-glucosyl](n) + UDP-alpha-D-glucose = [(1-&gt;4)-alpha-D-glucosyl](n+1) + UDP + H(+)</text>
        <dbReference type="Rhea" id="RHEA:18549"/>
        <dbReference type="Rhea" id="RHEA-COMP:9584"/>
        <dbReference type="Rhea" id="RHEA-COMP:9587"/>
        <dbReference type="ChEBI" id="CHEBI:15378"/>
        <dbReference type="ChEBI" id="CHEBI:15444"/>
        <dbReference type="ChEBI" id="CHEBI:58223"/>
        <dbReference type="ChEBI" id="CHEBI:58885"/>
        <dbReference type="EC" id="2.4.1.11"/>
    </reaction>
    <physiologicalReaction direction="left-to-right" evidence="6">
        <dbReference type="Rhea" id="RHEA:18550"/>
    </physiologicalReaction>
</comment>
<dbReference type="SUPFAM" id="SSF53756">
    <property type="entry name" value="UDP-Glycosyltransferase/glycogen phosphorylase"/>
    <property type="match status" value="2"/>
</dbReference>
<comment type="pathway">
    <text evidence="1 7">Glycan biosynthesis; glycogen biosynthesis.</text>
</comment>
<keyword evidence="4 7" id="KW-0808">Transferase</keyword>
<evidence type="ECO:0000256" key="4">
    <source>
        <dbReference type="ARBA" id="ARBA00022679"/>
    </source>
</evidence>
<dbReference type="Gene3D" id="3.40.50.2000">
    <property type="entry name" value="Glycogen Phosphorylase B"/>
    <property type="match status" value="2"/>
</dbReference>
<evidence type="ECO:0000256" key="3">
    <source>
        <dbReference type="ARBA" id="ARBA00022676"/>
    </source>
</evidence>
<feature type="region of interest" description="Disordered" evidence="8">
    <location>
        <begin position="707"/>
        <end position="757"/>
    </location>
</feature>
<evidence type="ECO:0000256" key="1">
    <source>
        <dbReference type="ARBA" id="ARBA00004964"/>
    </source>
</evidence>
<dbReference type="Proteomes" id="UP001465976">
    <property type="component" value="Unassembled WGS sequence"/>
</dbReference>
<comment type="caution">
    <text evidence="9">The sequence shown here is derived from an EMBL/GenBank/DDBJ whole genome shotgun (WGS) entry which is preliminary data.</text>
</comment>
<evidence type="ECO:0000256" key="7">
    <source>
        <dbReference type="RuleBase" id="RU363104"/>
    </source>
</evidence>
<comment type="function">
    <text evidence="7">Transfers the glycosyl residue from UDP-Glc to the non-reducing end of alpha-1,4-glucan.</text>
</comment>
<gene>
    <name evidence="9" type="primary">GSY1</name>
    <name evidence="9" type="ORF">V5O48_010059</name>
</gene>
<evidence type="ECO:0000313" key="9">
    <source>
        <dbReference type="EMBL" id="KAL0571897.1"/>
    </source>
</evidence>
<dbReference type="CDD" id="cd03793">
    <property type="entry name" value="GT3_GSY2-like"/>
    <property type="match status" value="1"/>
</dbReference>